<name>A0A830BA39_9LAMI</name>
<evidence type="ECO:0000313" key="1">
    <source>
        <dbReference type="EMBL" id="GFP82852.1"/>
    </source>
</evidence>
<protein>
    <submittedName>
        <fullName evidence="1">Uncharacterized protein</fullName>
    </submittedName>
</protein>
<accession>A0A830BA39</accession>
<organism evidence="1 2">
    <name type="scientific">Phtheirospermum japonicum</name>
    <dbReference type="NCBI Taxonomy" id="374723"/>
    <lineage>
        <taxon>Eukaryota</taxon>
        <taxon>Viridiplantae</taxon>
        <taxon>Streptophyta</taxon>
        <taxon>Embryophyta</taxon>
        <taxon>Tracheophyta</taxon>
        <taxon>Spermatophyta</taxon>
        <taxon>Magnoliopsida</taxon>
        <taxon>eudicotyledons</taxon>
        <taxon>Gunneridae</taxon>
        <taxon>Pentapetalae</taxon>
        <taxon>asterids</taxon>
        <taxon>lamiids</taxon>
        <taxon>Lamiales</taxon>
        <taxon>Orobanchaceae</taxon>
        <taxon>Orobanchaceae incertae sedis</taxon>
        <taxon>Phtheirospermum</taxon>
    </lineage>
</organism>
<dbReference type="EMBL" id="BMAC01000053">
    <property type="protein sequence ID" value="GFP82852.1"/>
    <property type="molecule type" value="Genomic_DNA"/>
</dbReference>
<sequence>MLFNGNILELSNGRQRIKGLRASLHAHMHEDQGRDGECLRAGLRTILYPSSWQCPPSND</sequence>
<reference evidence="1" key="1">
    <citation type="submission" date="2020-07" db="EMBL/GenBank/DDBJ databases">
        <title>Ethylene signaling mediates host invasion by parasitic plants.</title>
        <authorList>
            <person name="Yoshida S."/>
        </authorList>
    </citation>
    <scope>NUCLEOTIDE SEQUENCE</scope>
    <source>
        <strain evidence="1">Okayama</strain>
    </source>
</reference>
<keyword evidence="2" id="KW-1185">Reference proteome</keyword>
<proteinExistence type="predicted"/>
<gene>
    <name evidence="1" type="ORF">PHJA_000428300</name>
</gene>
<comment type="caution">
    <text evidence="1">The sequence shown here is derived from an EMBL/GenBank/DDBJ whole genome shotgun (WGS) entry which is preliminary data.</text>
</comment>
<dbReference type="AlphaFoldDB" id="A0A830BA39"/>
<evidence type="ECO:0000313" key="2">
    <source>
        <dbReference type="Proteomes" id="UP000653305"/>
    </source>
</evidence>
<dbReference type="Proteomes" id="UP000653305">
    <property type="component" value="Unassembled WGS sequence"/>
</dbReference>